<keyword evidence="12" id="KW-1185">Reference proteome</keyword>
<evidence type="ECO:0000313" key="13">
    <source>
        <dbReference type="WBParaSite" id="PTRK_0000200900.1"/>
    </source>
</evidence>
<comment type="similarity">
    <text evidence="1">Belongs to the nuclear hormone receptor family.</text>
</comment>
<organism evidence="12 13">
    <name type="scientific">Parastrongyloides trichosuri</name>
    <name type="common">Possum-specific nematode worm</name>
    <dbReference type="NCBI Taxonomy" id="131310"/>
    <lineage>
        <taxon>Eukaryota</taxon>
        <taxon>Metazoa</taxon>
        <taxon>Ecdysozoa</taxon>
        <taxon>Nematoda</taxon>
        <taxon>Chromadorea</taxon>
        <taxon>Rhabditida</taxon>
        <taxon>Tylenchina</taxon>
        <taxon>Panagrolaimomorpha</taxon>
        <taxon>Strongyloidoidea</taxon>
        <taxon>Strongyloididae</taxon>
        <taxon>Parastrongyloides</taxon>
    </lineage>
</organism>
<dbReference type="PANTHER" id="PTHR45680">
    <property type="entry name" value="NUCLEAR HORMONE RECEPTOR FAMILY"/>
    <property type="match status" value="1"/>
</dbReference>
<evidence type="ECO:0000259" key="10">
    <source>
        <dbReference type="PROSITE" id="PS51030"/>
    </source>
</evidence>
<name>A0A0N4Z4U2_PARTI</name>
<dbReference type="SMART" id="SM00399">
    <property type="entry name" value="ZnF_C4"/>
    <property type="match status" value="1"/>
</dbReference>
<dbReference type="WBParaSite" id="PTRK_0000200900.1">
    <property type="protein sequence ID" value="PTRK_0000200900.1"/>
    <property type="gene ID" value="PTRK_0000200900"/>
</dbReference>
<feature type="domain" description="NR LBD" evidence="11">
    <location>
        <begin position="165"/>
        <end position="410"/>
    </location>
</feature>
<dbReference type="SMART" id="SM00430">
    <property type="entry name" value="HOLI"/>
    <property type="match status" value="1"/>
</dbReference>
<evidence type="ECO:0000256" key="8">
    <source>
        <dbReference type="ARBA" id="ARBA00023170"/>
    </source>
</evidence>
<dbReference type="GO" id="GO:0003700">
    <property type="term" value="F:DNA-binding transcription factor activity"/>
    <property type="evidence" value="ECO:0007669"/>
    <property type="project" value="InterPro"/>
</dbReference>
<keyword evidence="2" id="KW-0479">Metal-binding</keyword>
<evidence type="ECO:0000256" key="2">
    <source>
        <dbReference type="ARBA" id="ARBA00022723"/>
    </source>
</evidence>
<evidence type="ECO:0000256" key="6">
    <source>
        <dbReference type="ARBA" id="ARBA00023125"/>
    </source>
</evidence>
<protein>
    <submittedName>
        <fullName evidence="13">Nuclear receptor domain-containing protein</fullName>
    </submittedName>
</protein>
<keyword evidence="4" id="KW-0862">Zinc</keyword>
<evidence type="ECO:0000256" key="9">
    <source>
        <dbReference type="ARBA" id="ARBA00023242"/>
    </source>
</evidence>
<evidence type="ECO:0000256" key="7">
    <source>
        <dbReference type="ARBA" id="ARBA00023163"/>
    </source>
</evidence>
<accession>A0A0N4Z4U2</accession>
<proteinExistence type="inferred from homology"/>
<feature type="domain" description="Nuclear receptor" evidence="10">
    <location>
        <begin position="8"/>
        <end position="84"/>
    </location>
</feature>
<dbReference type="PROSITE" id="PS51843">
    <property type="entry name" value="NR_LBD"/>
    <property type="match status" value="1"/>
</dbReference>
<keyword evidence="3" id="KW-0863">Zinc-finger</keyword>
<keyword evidence="8" id="KW-0675">Receptor</keyword>
<keyword evidence="7" id="KW-0804">Transcription</keyword>
<keyword evidence="9" id="KW-0539">Nucleus</keyword>
<keyword evidence="5" id="KW-0805">Transcription regulation</keyword>
<keyword evidence="6" id="KW-0238">DNA-binding</keyword>
<dbReference type="InterPro" id="IPR035500">
    <property type="entry name" value="NHR-like_dom_sf"/>
</dbReference>
<evidence type="ECO:0000313" key="12">
    <source>
        <dbReference type="Proteomes" id="UP000038045"/>
    </source>
</evidence>
<dbReference type="GO" id="GO:0043565">
    <property type="term" value="F:sequence-specific DNA binding"/>
    <property type="evidence" value="ECO:0007669"/>
    <property type="project" value="InterPro"/>
</dbReference>
<reference evidence="13" key="1">
    <citation type="submission" date="2017-02" db="UniProtKB">
        <authorList>
            <consortium name="WormBaseParasite"/>
        </authorList>
    </citation>
    <scope>IDENTIFICATION</scope>
</reference>
<dbReference type="InterPro" id="IPR013088">
    <property type="entry name" value="Znf_NHR/GATA"/>
</dbReference>
<dbReference type="InterPro" id="IPR000536">
    <property type="entry name" value="Nucl_hrmn_rcpt_lig-bd"/>
</dbReference>
<evidence type="ECO:0000256" key="1">
    <source>
        <dbReference type="ARBA" id="ARBA00005993"/>
    </source>
</evidence>
<dbReference type="Gene3D" id="3.30.50.10">
    <property type="entry name" value="Erythroid Transcription Factor GATA-1, subunit A"/>
    <property type="match status" value="1"/>
</dbReference>
<dbReference type="InterPro" id="IPR001628">
    <property type="entry name" value="Znf_hrmn_rcpt"/>
</dbReference>
<evidence type="ECO:0000256" key="5">
    <source>
        <dbReference type="ARBA" id="ARBA00023015"/>
    </source>
</evidence>
<dbReference type="STRING" id="131310.A0A0N4Z4U2"/>
<dbReference type="Pfam" id="PF00104">
    <property type="entry name" value="Hormone_recep"/>
    <property type="match status" value="1"/>
</dbReference>
<dbReference type="Proteomes" id="UP000038045">
    <property type="component" value="Unplaced"/>
</dbReference>
<dbReference type="InterPro" id="IPR051152">
    <property type="entry name" value="C.elegans_Orphan_NR"/>
</dbReference>
<dbReference type="SUPFAM" id="SSF48508">
    <property type="entry name" value="Nuclear receptor ligand-binding domain"/>
    <property type="match status" value="1"/>
</dbReference>
<dbReference type="PROSITE" id="PS51030">
    <property type="entry name" value="NUCLEAR_REC_DBD_2"/>
    <property type="match status" value="1"/>
</dbReference>
<dbReference type="PRINTS" id="PR00047">
    <property type="entry name" value="STROIDFINGER"/>
</dbReference>
<dbReference type="Pfam" id="PF00105">
    <property type="entry name" value="zf-C4"/>
    <property type="match status" value="1"/>
</dbReference>
<evidence type="ECO:0000256" key="3">
    <source>
        <dbReference type="ARBA" id="ARBA00022771"/>
    </source>
</evidence>
<dbReference type="Gene3D" id="1.10.565.10">
    <property type="entry name" value="Retinoid X Receptor"/>
    <property type="match status" value="1"/>
</dbReference>
<sequence length="410" mass="47837">MIKFADGKKNCLICNGKASGIHNKIRSCRACAAFFKRAMLQHSRYVCRVGSGKCVIDCNEKNVCKACRFDKCMNVGMQLKDKLKNSISDDIREGLKFLVDGDLVEEETLPQDFIDVPINVEAVGSKLNISFNDILTYVENIFKRKKPFVSKKSHNNYCNLKMTFRAIKKYYNTLILNDLTVLKTVDLKNYIKSIHYLGKCVILTAEMLMEIPDFYFLPMEVKLIQFKHFWHIWWILWIGYKPLEMNDFNITPNIIVLNEQHYMNITDYKFIDNQIPEAQTEAFVIHFSDFYKFFQKQIISPMKKIKITKIELAYIAILALWSTKDFDDIPSHYENMGHEILFNAGNELHRYFINNHQENGFVSRVTEITIIYENIIKAYGILNNTTIIADVCNFIHYSIFDNDLSPAGIY</sequence>
<dbReference type="PANTHER" id="PTHR45680:SF23">
    <property type="entry name" value="NUCLEAR HORMONE RECEPTOR FAMILY"/>
    <property type="match status" value="1"/>
</dbReference>
<dbReference type="AlphaFoldDB" id="A0A0N4Z4U2"/>
<evidence type="ECO:0000259" key="11">
    <source>
        <dbReference type="PROSITE" id="PS51843"/>
    </source>
</evidence>
<evidence type="ECO:0000256" key="4">
    <source>
        <dbReference type="ARBA" id="ARBA00022833"/>
    </source>
</evidence>
<dbReference type="SUPFAM" id="SSF57716">
    <property type="entry name" value="Glucocorticoid receptor-like (DNA-binding domain)"/>
    <property type="match status" value="1"/>
</dbReference>
<dbReference type="GO" id="GO:0008270">
    <property type="term" value="F:zinc ion binding"/>
    <property type="evidence" value="ECO:0007669"/>
    <property type="project" value="UniProtKB-KW"/>
</dbReference>